<comment type="subcellular location">
    <subcellularLocation>
        <location evidence="1">Membrane</location>
        <topology evidence="1">Multi-pass membrane protein</topology>
    </subcellularLocation>
</comment>
<protein>
    <submittedName>
        <fullName evidence="7">Sodium transporter</fullName>
    </submittedName>
</protein>
<evidence type="ECO:0000256" key="3">
    <source>
        <dbReference type="ARBA" id="ARBA00022989"/>
    </source>
</evidence>
<feature type="transmembrane region" description="Helical" evidence="6">
    <location>
        <begin position="163"/>
        <end position="182"/>
    </location>
</feature>
<dbReference type="EMBL" id="BMIB01000003">
    <property type="protein sequence ID" value="GGH72660.1"/>
    <property type="molecule type" value="Genomic_DNA"/>
</dbReference>
<feature type="transmembrane region" description="Helical" evidence="6">
    <location>
        <begin position="5"/>
        <end position="21"/>
    </location>
</feature>
<proteinExistence type="predicted"/>
<feature type="transmembrane region" description="Helical" evidence="6">
    <location>
        <begin position="27"/>
        <end position="46"/>
    </location>
</feature>
<keyword evidence="2 6" id="KW-0812">Transmembrane</keyword>
<evidence type="ECO:0000256" key="2">
    <source>
        <dbReference type="ARBA" id="ARBA00022692"/>
    </source>
</evidence>
<dbReference type="Gene3D" id="1.20.1530.20">
    <property type="match status" value="1"/>
</dbReference>
<evidence type="ECO:0000256" key="5">
    <source>
        <dbReference type="SAM" id="MobiDB-lite"/>
    </source>
</evidence>
<feature type="transmembrane region" description="Helical" evidence="6">
    <location>
        <begin position="218"/>
        <end position="240"/>
    </location>
</feature>
<evidence type="ECO:0000313" key="8">
    <source>
        <dbReference type="Proteomes" id="UP000627292"/>
    </source>
</evidence>
<keyword evidence="8" id="KW-1185">Reference proteome</keyword>
<sequence length="335" mass="36465">MLRGFSYTITILAAVCMALYYPQYFVYVGSFRLSGLTIPLLQLIMFGMGTELSMNDFSEVMKSPKKVMVGMVGHFTIMPFLGFGIAHLFNFPGEVAAGIILIGCSPSGLASNVMAYLAKANLALSVCVTALSTLLAPVLTPLLMKLLGGTYIEVHFWAMLWDIAKIVLLPIAAGLLFNYFLYGRFPWLDKAMPFVSMAGIMFIIIIFIAAGRDHLLQVGALLLLAVFMHNAGGFFIGYWLSRLLGFPERDCRTISIEVGMQNGGLASGLALSMGKMATVGLAPAIFSSMMNVTGSALASWWHYRLPEEAHTDHSPDNNTHYEPIATADNRAGYNG</sequence>
<dbReference type="InterPro" id="IPR038770">
    <property type="entry name" value="Na+/solute_symporter_sf"/>
</dbReference>
<accession>A0A917MXC5</accession>
<gene>
    <name evidence="7" type="ORF">GCM10011379_33350</name>
</gene>
<reference evidence="7" key="2">
    <citation type="submission" date="2020-09" db="EMBL/GenBank/DDBJ databases">
        <authorList>
            <person name="Sun Q."/>
            <person name="Zhou Y."/>
        </authorList>
    </citation>
    <scope>NUCLEOTIDE SEQUENCE</scope>
    <source>
        <strain evidence="7">CGMCC 1.15290</strain>
    </source>
</reference>
<comment type="caution">
    <text evidence="7">The sequence shown here is derived from an EMBL/GenBank/DDBJ whole genome shotgun (WGS) entry which is preliminary data.</text>
</comment>
<dbReference type="InterPro" id="IPR002657">
    <property type="entry name" value="BilAc:Na_symport/Acr3"/>
</dbReference>
<dbReference type="PANTHER" id="PTHR10361:SF28">
    <property type="entry name" value="P3 PROTEIN-RELATED"/>
    <property type="match status" value="1"/>
</dbReference>
<dbReference type="AlphaFoldDB" id="A0A917MXC5"/>
<feature type="transmembrane region" description="Helical" evidence="6">
    <location>
        <begin position="95"/>
        <end position="115"/>
    </location>
</feature>
<dbReference type="GO" id="GO:0016020">
    <property type="term" value="C:membrane"/>
    <property type="evidence" value="ECO:0007669"/>
    <property type="project" value="UniProtKB-SubCell"/>
</dbReference>
<organism evidence="7 8">
    <name type="scientific">Filimonas zeae</name>
    <dbReference type="NCBI Taxonomy" id="1737353"/>
    <lineage>
        <taxon>Bacteria</taxon>
        <taxon>Pseudomonadati</taxon>
        <taxon>Bacteroidota</taxon>
        <taxon>Chitinophagia</taxon>
        <taxon>Chitinophagales</taxon>
        <taxon>Chitinophagaceae</taxon>
        <taxon>Filimonas</taxon>
    </lineage>
</organism>
<keyword evidence="4 6" id="KW-0472">Membrane</keyword>
<evidence type="ECO:0000313" key="7">
    <source>
        <dbReference type="EMBL" id="GGH72660.1"/>
    </source>
</evidence>
<dbReference type="Pfam" id="PF01758">
    <property type="entry name" value="SBF"/>
    <property type="match status" value="1"/>
</dbReference>
<evidence type="ECO:0000256" key="4">
    <source>
        <dbReference type="ARBA" id="ARBA00023136"/>
    </source>
</evidence>
<dbReference type="PANTHER" id="PTHR10361">
    <property type="entry name" value="SODIUM-BILE ACID COTRANSPORTER"/>
    <property type="match status" value="1"/>
</dbReference>
<feature type="region of interest" description="Disordered" evidence="5">
    <location>
        <begin position="310"/>
        <end position="335"/>
    </location>
</feature>
<keyword evidence="3 6" id="KW-1133">Transmembrane helix</keyword>
<feature type="transmembrane region" description="Helical" evidence="6">
    <location>
        <begin position="194"/>
        <end position="212"/>
    </location>
</feature>
<feature type="transmembrane region" description="Helical" evidence="6">
    <location>
        <begin position="67"/>
        <end position="89"/>
    </location>
</feature>
<feature type="transmembrane region" description="Helical" evidence="6">
    <location>
        <begin position="122"/>
        <end position="143"/>
    </location>
</feature>
<name>A0A917MXC5_9BACT</name>
<reference evidence="7" key="1">
    <citation type="journal article" date="2014" name="Int. J. Syst. Evol. Microbiol.">
        <title>Complete genome sequence of Corynebacterium casei LMG S-19264T (=DSM 44701T), isolated from a smear-ripened cheese.</title>
        <authorList>
            <consortium name="US DOE Joint Genome Institute (JGI-PGF)"/>
            <person name="Walter F."/>
            <person name="Albersmeier A."/>
            <person name="Kalinowski J."/>
            <person name="Ruckert C."/>
        </authorList>
    </citation>
    <scope>NUCLEOTIDE SEQUENCE</scope>
    <source>
        <strain evidence="7">CGMCC 1.15290</strain>
    </source>
</reference>
<evidence type="ECO:0000256" key="1">
    <source>
        <dbReference type="ARBA" id="ARBA00004141"/>
    </source>
</evidence>
<dbReference type="InterPro" id="IPR004710">
    <property type="entry name" value="Bilac:Na_transpt"/>
</dbReference>
<dbReference type="Proteomes" id="UP000627292">
    <property type="component" value="Unassembled WGS sequence"/>
</dbReference>
<evidence type="ECO:0000256" key="6">
    <source>
        <dbReference type="SAM" id="Phobius"/>
    </source>
</evidence>